<dbReference type="Gene3D" id="1.10.287.770">
    <property type="entry name" value="YojJ-like"/>
    <property type="match status" value="6"/>
</dbReference>
<feature type="transmembrane region" description="Helical" evidence="13">
    <location>
        <begin position="857"/>
        <end position="881"/>
    </location>
</feature>
<evidence type="ECO:0000256" key="2">
    <source>
        <dbReference type="ARBA" id="ARBA00007193"/>
    </source>
</evidence>
<dbReference type="EMBL" id="OU895880">
    <property type="protein sequence ID" value="CAG9810763.1"/>
    <property type="molecule type" value="Genomic_DNA"/>
</dbReference>
<dbReference type="PANTHER" id="PTHR11690">
    <property type="entry name" value="AMILORIDE-SENSITIVE SODIUM CHANNEL-RELATED"/>
    <property type="match status" value="1"/>
</dbReference>
<feature type="transmembrane region" description="Helical" evidence="13">
    <location>
        <begin position="1832"/>
        <end position="1856"/>
    </location>
</feature>
<name>A0A9N9WY52_9DIPT</name>
<dbReference type="OrthoDB" id="6502088at2759"/>
<accession>A0A9N9WY52</accession>
<evidence type="ECO:0000256" key="6">
    <source>
        <dbReference type="ARBA" id="ARBA00022989"/>
    </source>
</evidence>
<feature type="transmembrane region" description="Helical" evidence="13">
    <location>
        <begin position="3620"/>
        <end position="3644"/>
    </location>
</feature>
<keyword evidence="9 13" id="KW-0472">Membrane</keyword>
<feature type="transmembrane region" description="Helical" evidence="13">
    <location>
        <begin position="32"/>
        <end position="50"/>
    </location>
</feature>
<evidence type="ECO:0000256" key="12">
    <source>
        <dbReference type="RuleBase" id="RU000679"/>
    </source>
</evidence>
<evidence type="ECO:0000256" key="1">
    <source>
        <dbReference type="ARBA" id="ARBA00004141"/>
    </source>
</evidence>
<dbReference type="GO" id="GO:0015280">
    <property type="term" value="F:ligand-gated sodium channel activity"/>
    <property type="evidence" value="ECO:0007669"/>
    <property type="project" value="TreeGrafter"/>
</dbReference>
<keyword evidence="4 12" id="KW-0894">Sodium channel</keyword>
<evidence type="ECO:0000256" key="5">
    <source>
        <dbReference type="ARBA" id="ARBA00022692"/>
    </source>
</evidence>
<organism evidence="14 15">
    <name type="scientific">Chironomus riparius</name>
    <dbReference type="NCBI Taxonomy" id="315576"/>
    <lineage>
        <taxon>Eukaryota</taxon>
        <taxon>Metazoa</taxon>
        <taxon>Ecdysozoa</taxon>
        <taxon>Arthropoda</taxon>
        <taxon>Hexapoda</taxon>
        <taxon>Insecta</taxon>
        <taxon>Pterygota</taxon>
        <taxon>Neoptera</taxon>
        <taxon>Endopterygota</taxon>
        <taxon>Diptera</taxon>
        <taxon>Nematocera</taxon>
        <taxon>Chironomoidea</taxon>
        <taxon>Chironomidae</taxon>
        <taxon>Chironominae</taxon>
        <taxon>Chironomus</taxon>
    </lineage>
</organism>
<feature type="transmembrane region" description="Helical" evidence="13">
    <location>
        <begin position="932"/>
        <end position="956"/>
    </location>
</feature>
<evidence type="ECO:0000256" key="11">
    <source>
        <dbReference type="ARBA" id="ARBA00023303"/>
    </source>
</evidence>
<evidence type="ECO:0000256" key="4">
    <source>
        <dbReference type="ARBA" id="ARBA00022461"/>
    </source>
</evidence>
<evidence type="ECO:0000256" key="7">
    <source>
        <dbReference type="ARBA" id="ARBA00023053"/>
    </source>
</evidence>
<keyword evidence="7" id="KW-0915">Sodium</keyword>
<feature type="transmembrane region" description="Helical" evidence="13">
    <location>
        <begin position="2731"/>
        <end position="2749"/>
    </location>
</feature>
<reference evidence="14" key="2">
    <citation type="submission" date="2022-10" db="EMBL/GenBank/DDBJ databases">
        <authorList>
            <consortium name="ENA_rothamsted_submissions"/>
            <consortium name="culmorum"/>
            <person name="King R."/>
        </authorList>
    </citation>
    <scope>NUCLEOTIDE SEQUENCE</scope>
</reference>
<sequence>MKLKPPKAFCSESSIHGIPYFSNNNIHLAEKIFWAIVTIFSFICCLLLIGKIMVMVREDLTVTYTSDISVPVTQIPFPSVTFCFELMHFGNVTYSKYHVIKEQLANGEITVDDLSEDDLRTLQAISLVISDDFLLKYNATRIPTDDIADQIEMLTLQLKYLMIKTTFSDVYATVLAKIVGPSGVCYNFNMVDAQNLYKNVKNAPRMFRYVHNILYFTRVGKYERTPVDHKKINLSNPLKLTQADSTFFLRIGTYEKSMKDTLNEMMDGYDYYKFASPRVYINNPYELYHKDVSSFYNNRRCRIMYIVEPKQTLIDTNLKDYGSDARGCYFVADGVEHGEDERILKYFNIYTKGNCKQECLINRTLEVCGCVQFFMFHVESTRVCGIHDMACYKQVEAELDGVDLCKCYPACDEIIYNVERVVPDYVMFWILCLGFSLLYCGISSYEMYEKYDQATIAITYDSDESSVETIPFPAVFLSPEVDIPYDLVSMTWRNEFMGRSREQVLTVLKYGGYLAFYMIPSLLCGYRFALEPIEHMDAGFQDHLVALILIKTKNAWIRNQTVIWNDKYLPQTFEFLGRNGFGYAFNMMSADKMYYNGVSENFTKAILKYNFNVSEESKDLEIIPYEQYPLYGNGKTSLKITLDKNKLVKYKTICQPPFFSVYPPFEFPFEYDDDNTNKFYYGQDLDVLITPEVIKSDESLKKFTPEKRNCYFEGEKTLKMFKIYSRRNCELECLANYFLGLNETKCVPYYLIRNQTHKICRIEKYFEINFQAFDFYQRDPRKSVSKAHIDECGCLDACNAIRYDINVIETRVLGGIGDDDNASITITFRYKNDNFLPLVRRISFTIEDFLCQAGGLLGLYAGISALSVVELLYFVTIRPLFNFYRWILRKINKSERNSLKMKLKPPKAFCSESSIHGIPYFSNNNIHLAEKIFWAIVTIFSFICCLLLIGKIMVMVREDLTVTYTSDISVPVTQIPFPSVTFCFELMHFGNVTYSKYHVIKEQLANGEITVDDLSEDDLRTLQAISLVISDDFLLKYNATRIPTDDIADQIEMLTLQLKYLMIKTTFSDVYATVLAKIVGPSGVCYNFNMVDAQNLYKNVKNAPRMFRYVHNILYFTRVGKYERTPVDHKKINLSNPLKLTQADSTFFLRIGTYEKSMKDTLNEMMDGYDYYKFASPRVYINNPYELYHKDVSSFYNNRRCRIMYIVEPKQTLIDTNLKDYGSDARGCYFVADGVEHGEDERILKYFNIYTKGNCKQECLINRTLEVCGCVQFFMFHVESTRVCGIHDMACYKQVEAELDGVDLCKCYPACDEIIYNVERVVPDYVMFWILCLGFSLLYCGISSYEMYEKYDQATIAITYDSDESSVETIPFPAVFLSPEVDIPYDLVSMTWRNEFMGRSREQVLTVLKYGGYLAFYMIPSLLCGYRFALEPIEHMDAGFQDHLVALILIKTKNAWIRNQTVIWNDKYLPQTFEFLGRNGFGYAFNMMSADKMYYNGVSENFTKAILKYNFNVSEESKDLEIIPYEQYPLYGNGKTSLKITLDKNKLVKYKTICQPPFFSVYPPFEFPFEYDDDNTNKFYYGQDLDVLITPEVIKSDESLKKFTPEKRNCYFEGEKTLKMFKIYSRRNCELECLANYFLGLNETKCVPYYLIRNQTHKICRIEKYFEINFQAFDFYQRDPRKSVSKAHIDECGCLDACNAIRYDINVIETRVLGGIGDDDNASITITFRYKNDNFLPLVRRISFTIEDFLCQAGGLLGLYAGISALSVVELLYFVTIRPLFNFYRWILRKINKSERNSLKMKLKPPKAFCSESSIHGIPYFSNNNIHLAEKIFWAIVTIFSFICCLLLIGKIMVMVREDLTVTYTSDISVPVTQIPFPSVTFCFELMHFGNVTYSKYHVIKEQLANGEITVDDLSEDDLRTLQAISLVISDDFLLKYNATRIPTDDIADQIETLTLSLKNLIITTTFSDIYAAVLAKIVGPNGVCFNFNMVGAQHLYKNIKDAPKMFKYVHNILYYTRVEKFLRAPIRHKDLNLTNPLKLTQADSNFYLKIGALEKTMKDTLDVMMNTYDYYKFPSPRVYINNPYEIYNRDVSSYYSYRKSRIVYIVEPKQILIDDNLKNYGPDARGCYFIADGVEHGEDERILKYFNIYTKGNCKQECLINRTLEVCGCVQFFMFHVESTRVCGIHDMACYKQVEDELDRNDLCICYPACGEIIYSVERVVPDYFKRVYLEFWDGILERFSNDYFDSFTIVKFRSISYSPNVIKRQFTEIDFIAYTGGAFGLFLGVSILSFVEVVYYSTVRLLFNWIRDKRKRMKTGIVDTVELQDTKMSYVMFYFNISTVHGMRNIRNLDIEFEVPLTWMIFKAAKGYWFEEQTVIWNEKYRPEMFEFLGRNGYGFVFNMMSPDKMYQDGVSENFTLLEFTYNFNTSEEAKDFEFIPYQHYPLYGHGRSSLKMTLHKNKYVQFRSICQPMFFSVYPPFEFPGEYEDVDTNKFYYGQDLEVLITPEVIKSDESLKKFTPEKRNCYFEGEKTLKMFKIYSRRNCELECLTKYYLQENATRCAPYYAIRNQTHKICRIRDNFDVIFTKYYFLQNLSHTIDRKEIYLHTCGCLDTCNDIQYKVEVIETKLPGGIGDKENASITITFRYKNDKFLPLVRRISFTIEDFLCQAGGLLGLYAGISALSVVELLYFNKSELNSLKMKLKPPKAFCSESSIHGIPYFSNNNIHLAEKIFWAIVTIFSFICCLLLIGKIMVMVREDLTVTYTSDISVPVTQIPFPSVTFCFELMHFGNVTYSKYHIIKEQLANGEITVDDLSEDDLRTLQAISLIISDDFLLKYNATRIPTDDIADQIETITLSLRNLIVTSTFSDIYATILSKIVGPSGVCYNFNMVDAQNLYKNINEAPSMFKYVHNILYYTRVEKFLRAPIHYKELNLTNPLKLTQADSKFELKISAFDKTMKNTLDDMLNTYDYYKFASPRVYINNPYELYHKDVSSFYSNRRSRIVYIVEPKQILIDDNLKDYGPNARGCYFIADGVEHGEDERILKYFNIYTKGNCKQECLINRTLEVCGCVQFFMFREESTRVCGIHDMECYKKVEAELDSSDLCKCFPFCGEIIYDVERVVPDYVKRVDLDFFDAFLEKTRKDNVDSYTMVKFRSITFFPYIIRRQFTEIDFIAYTGGAFGLFLGISILSFVEIVYYSTIRIVFNWIRDRKKRMIIRDVNAIELQDTKMSYIPFPAVFLSPEVDIPFPLVSMAWTARVRGLSQNLIIRQYKYMKILNRYLIPSLLCNYQFALEPITNLDVGFEDLLVLMILIETKAYWFENQTAIWNDKYRPQMVDFLGRNGYGFAFNMMSPDKMYQEGVSENFTKIRFTFNFNNSEESKDLEFIPSQQYPLHGHGRSNLKIKLDKNKYVQYKSICQPMFFSVYPPFEFPGEYEDVDTNKFYYGQDLEVLITPEVIKSEESLKKFTPEKRNCYFEGEKTLKMFKIYSRRNCELECLTNFYLELNETQCVPYYVIRNQTHKICRIEKNYDIIFRKYRFLQNLSYTNDIEEIYLHTCGCLDTCNDIQYKVEVIETRVLGEIGDDDNASITITFRYKNDNFLPLVRRISFTIEDFLCQAGGLLGLYAGISALSVVELLYFVTIRPLFNFYRWILRKILKKC</sequence>
<dbReference type="PANTHER" id="PTHR11690:SF288">
    <property type="entry name" value="AMILORIDE-SENSITIVE NA+ CHANNEL-RELATED"/>
    <property type="match status" value="1"/>
</dbReference>
<feature type="transmembrane region" description="Helical" evidence="13">
    <location>
        <begin position="2665"/>
        <end position="2690"/>
    </location>
</feature>
<feature type="transmembrane region" description="Helical" evidence="13">
    <location>
        <begin position="1757"/>
        <end position="1781"/>
    </location>
</feature>
<gene>
    <name evidence="14" type="ORF">CHIRRI_LOCUS13576</name>
</gene>
<keyword evidence="6 13" id="KW-1133">Transmembrane helix</keyword>
<evidence type="ECO:0000256" key="3">
    <source>
        <dbReference type="ARBA" id="ARBA00022448"/>
    </source>
</evidence>
<evidence type="ECO:0000313" key="15">
    <source>
        <dbReference type="Proteomes" id="UP001153620"/>
    </source>
</evidence>
<evidence type="ECO:0000256" key="8">
    <source>
        <dbReference type="ARBA" id="ARBA00023065"/>
    </source>
</evidence>
<dbReference type="Proteomes" id="UP001153620">
    <property type="component" value="Chromosome 4"/>
</dbReference>
<dbReference type="InterPro" id="IPR001873">
    <property type="entry name" value="ENaC"/>
</dbReference>
<proteinExistence type="inferred from homology"/>
<keyword evidence="11 12" id="KW-0407">Ion channel</keyword>
<evidence type="ECO:0000313" key="14">
    <source>
        <dbReference type="EMBL" id="CAG9810763.1"/>
    </source>
</evidence>
<dbReference type="GO" id="GO:0005886">
    <property type="term" value="C:plasma membrane"/>
    <property type="evidence" value="ECO:0007669"/>
    <property type="project" value="TreeGrafter"/>
</dbReference>
<protein>
    <submittedName>
        <fullName evidence="14">Uncharacterized protein</fullName>
    </submittedName>
</protein>
<feature type="transmembrane region" description="Helical" evidence="13">
    <location>
        <begin position="2273"/>
        <end position="2305"/>
    </location>
</feature>
<reference evidence="14" key="1">
    <citation type="submission" date="2022-01" db="EMBL/GenBank/DDBJ databases">
        <authorList>
            <person name="King R."/>
        </authorList>
    </citation>
    <scope>NUCLEOTIDE SEQUENCE</scope>
</reference>
<feature type="transmembrane region" description="Helical" evidence="13">
    <location>
        <begin position="3172"/>
        <end position="3197"/>
    </location>
</feature>
<keyword evidence="15" id="KW-1185">Reference proteome</keyword>
<evidence type="ECO:0000256" key="13">
    <source>
        <dbReference type="SAM" id="Phobius"/>
    </source>
</evidence>
<dbReference type="Gene3D" id="1.10.287.820">
    <property type="entry name" value="Acid-sensing ion channel domain"/>
    <property type="match status" value="7"/>
</dbReference>
<keyword evidence="8 12" id="KW-0406">Ion transport</keyword>
<keyword evidence="10 12" id="KW-0739">Sodium transport</keyword>
<dbReference type="Pfam" id="PF00858">
    <property type="entry name" value="ASC"/>
    <property type="match status" value="8"/>
</dbReference>
<evidence type="ECO:0000256" key="9">
    <source>
        <dbReference type="ARBA" id="ARBA00023136"/>
    </source>
</evidence>
<comment type="subcellular location">
    <subcellularLocation>
        <location evidence="1">Membrane</location>
        <topology evidence="1">Multi-pass membrane protein</topology>
    </subcellularLocation>
</comment>
<evidence type="ECO:0000256" key="10">
    <source>
        <dbReference type="ARBA" id="ARBA00023201"/>
    </source>
</evidence>
<keyword evidence="3 12" id="KW-0813">Transport</keyword>
<keyword evidence="5 12" id="KW-0812">Transmembrane</keyword>
<comment type="similarity">
    <text evidence="2 12">Belongs to the amiloride-sensitive sodium channel (TC 1.A.6) family.</text>
</comment>